<dbReference type="GO" id="GO:0006406">
    <property type="term" value="P:mRNA export from nucleus"/>
    <property type="evidence" value="ECO:0007669"/>
    <property type="project" value="InterPro"/>
</dbReference>
<dbReference type="Pfam" id="PF01301">
    <property type="entry name" value="Glyco_hydro_35"/>
    <property type="match status" value="1"/>
</dbReference>
<feature type="domain" description="SUEL-type lectin" evidence="11">
    <location>
        <begin position="747"/>
        <end position="833"/>
    </location>
</feature>
<name>A0A9Q0ZNB2_SALPP</name>
<dbReference type="Pfam" id="PF21467">
    <property type="entry name" value="BetaGal_gal-bd"/>
    <property type="match status" value="1"/>
</dbReference>
<dbReference type="Gene3D" id="2.60.120.260">
    <property type="entry name" value="Galactose-binding domain-like"/>
    <property type="match status" value="1"/>
</dbReference>
<dbReference type="InterPro" id="IPR000922">
    <property type="entry name" value="Lectin_gal-bd_dom"/>
</dbReference>
<dbReference type="InterPro" id="IPR038212">
    <property type="entry name" value="TF_EnY2_sf"/>
</dbReference>
<sequence length="946" mass="107323">MMSASGSMFSFTAFAILFLCSSCVAYEVTFDNRAIKINGERKLIISGSIHYPRSTPEMWQSLIRKAKEGGLNTIETYVFWNAHEPEQRQYDFSGHLDLVRFIETIQREGLYAILRIGPYVCAEWNYGGFPVWLHSLPNIEMRTNNTVYQNEMRIFTQKIVGMMKHENFFASQGGPIILAQIENEYGDVENAYGENGWKYVEWCSDLVESFEVGVPWIMCKQDNAPFPIISACNGFYCDGWQSPKSDSTPKIWTENWSGWFKTWGSQDPHRTAEDLAFAVARFYQLGGAVQNYYMYHGGTNFGKTAGGPYITTSYDYDAPLDEYGNLNQPKWGHLKALHEILMSLEKTLTYGSVEQHDYQNLQYVTVYSYQGNRTCFMSTSNNYDFHLNFEGNDYVIPAWSVSILPDCYTEVYNTAKVNAQTSIMVKKPNVGEDPDRLEWVWRPEHALHVDKTGSLKGSTLVANELLDQKRVTNGSSDYLWLLTSFEHDERDAVWGKAKNVILHVNTDGHVMHAFLNGKHIGSQWSTDGDFNYFILEKSIKLKHGTNRLSLLSVTVGLPNYGAFYDKKRVGVHGPVKLIAKTKNGDVERNISSNQWVYKTGLHGEELGLHLVESHHNHNWKTENRPENRKMIWYKTTFTAPLGTDPVVVDLLGLGKGVAWVNGFDIGRYWPKQLAPEEGCEVECDYRRTYSPSSCQTNCGKPSQRWYHIPRSLLKADDNVLVLFEEFGGTPDLVSIQTVTVGTVCADAYEGQTLELSCQGGNVFSRIKFASFGLPEGSCGSFNKGTCHAENTLPVVKDACLGKEKCSLKIAEETFGVLRCKADAYRLAVEAVLVFAMLMKQNVIKVLSSDLERRRVPNLLGDPPIQGDVNQGRTSVNRPPTPDDAVEEQEDQEKQPTLQEIINIKLIESGEKERLMELLRERLIECGWKDEMKALCRRPSTWKNDKM</sequence>
<feature type="region of interest" description="Disordered" evidence="9">
    <location>
        <begin position="857"/>
        <end position="894"/>
    </location>
</feature>
<dbReference type="CDD" id="cd22842">
    <property type="entry name" value="Gal_Rha_Lectin_BGal"/>
    <property type="match status" value="1"/>
</dbReference>
<evidence type="ECO:0000256" key="4">
    <source>
        <dbReference type="ARBA" id="ARBA00022729"/>
    </source>
</evidence>
<reference evidence="12" key="2">
    <citation type="journal article" date="2023" name="Int. J. Mol. Sci.">
        <title>De Novo Assembly and Annotation of 11 Diverse Shrub Willow (Salix) Genomes Reveals Novel Gene Organization in Sex-Linked Regions.</title>
        <authorList>
            <person name="Hyden B."/>
            <person name="Feng K."/>
            <person name="Yates T.B."/>
            <person name="Jawdy S."/>
            <person name="Cereghino C."/>
            <person name="Smart L.B."/>
            <person name="Muchero W."/>
        </authorList>
    </citation>
    <scope>NUCLEOTIDE SEQUENCE</scope>
    <source>
        <tissue evidence="12">Shoot tip</tissue>
    </source>
</reference>
<feature type="compositionally biased region" description="Polar residues" evidence="9">
    <location>
        <begin position="867"/>
        <end position="877"/>
    </location>
</feature>
<evidence type="ECO:0000313" key="12">
    <source>
        <dbReference type="EMBL" id="KAJ6740667.1"/>
    </source>
</evidence>
<dbReference type="OrthoDB" id="1657402at2759"/>
<dbReference type="GO" id="GO:0005975">
    <property type="term" value="P:carbohydrate metabolic process"/>
    <property type="evidence" value="ECO:0007669"/>
    <property type="project" value="InterPro"/>
</dbReference>
<proteinExistence type="inferred from homology"/>
<dbReference type="InterPro" id="IPR001944">
    <property type="entry name" value="Glycoside_Hdrlase_35"/>
</dbReference>
<evidence type="ECO:0000259" key="11">
    <source>
        <dbReference type="PROSITE" id="PS50228"/>
    </source>
</evidence>
<keyword evidence="5 7" id="KW-0378">Hydrolase</keyword>
<comment type="catalytic activity">
    <reaction evidence="1 7">
        <text>Hydrolysis of terminal non-reducing beta-D-galactose residues in beta-D-galactosides.</text>
        <dbReference type="EC" id="3.2.1.23"/>
    </reaction>
</comment>
<dbReference type="FunFam" id="2.60.120.260:FF:000142">
    <property type="entry name" value="Beta-galactosidase"/>
    <property type="match status" value="1"/>
</dbReference>
<dbReference type="InterPro" id="IPR031330">
    <property type="entry name" value="Gly_Hdrlase_35_cat"/>
</dbReference>
<dbReference type="AlphaFoldDB" id="A0A9Q0ZNB2"/>
<evidence type="ECO:0000313" key="13">
    <source>
        <dbReference type="Proteomes" id="UP001151532"/>
    </source>
</evidence>
<dbReference type="PROSITE" id="PS01182">
    <property type="entry name" value="GLYCOSYL_HYDROL_F35"/>
    <property type="match status" value="1"/>
</dbReference>
<dbReference type="Pfam" id="PF10163">
    <property type="entry name" value="EnY2"/>
    <property type="match status" value="1"/>
</dbReference>
<comment type="similarity">
    <text evidence="2 8">Belongs to the glycosyl hydrolase 35 family.</text>
</comment>
<organism evidence="12 13">
    <name type="scientific">Salix purpurea</name>
    <name type="common">Purple osier willow</name>
    <dbReference type="NCBI Taxonomy" id="77065"/>
    <lineage>
        <taxon>Eukaryota</taxon>
        <taxon>Viridiplantae</taxon>
        <taxon>Streptophyta</taxon>
        <taxon>Embryophyta</taxon>
        <taxon>Tracheophyta</taxon>
        <taxon>Spermatophyta</taxon>
        <taxon>Magnoliopsida</taxon>
        <taxon>eudicotyledons</taxon>
        <taxon>Gunneridae</taxon>
        <taxon>Pentapetalae</taxon>
        <taxon>rosids</taxon>
        <taxon>fabids</taxon>
        <taxon>Malpighiales</taxon>
        <taxon>Salicaceae</taxon>
        <taxon>Saliceae</taxon>
        <taxon>Salix</taxon>
    </lineage>
</organism>
<dbReference type="EMBL" id="JAPFFK010000010">
    <property type="protein sequence ID" value="KAJ6740667.1"/>
    <property type="molecule type" value="Genomic_DNA"/>
</dbReference>
<evidence type="ECO:0000256" key="5">
    <source>
        <dbReference type="ARBA" id="ARBA00022801"/>
    </source>
</evidence>
<feature type="chain" id="PRO_5040206817" description="Beta-galactosidase" evidence="10">
    <location>
        <begin position="26"/>
        <end position="946"/>
    </location>
</feature>
<protein>
    <recommendedName>
        <fullName evidence="3 7">Beta-galactosidase</fullName>
        <ecNumber evidence="3 7">3.2.1.23</ecNumber>
    </recommendedName>
</protein>
<dbReference type="SUPFAM" id="SSF51445">
    <property type="entry name" value="(Trans)glycosidases"/>
    <property type="match status" value="1"/>
</dbReference>
<dbReference type="Gene3D" id="2.60.120.740">
    <property type="match status" value="1"/>
</dbReference>
<accession>A0A9Q0ZNB2</accession>
<gene>
    <name evidence="12" type="ORF">OIU79_000727</name>
</gene>
<dbReference type="Pfam" id="PF17834">
    <property type="entry name" value="GHD"/>
    <property type="match status" value="1"/>
</dbReference>
<comment type="caution">
    <text evidence="12">The sequence shown here is derived from an EMBL/GenBank/DDBJ whole genome shotgun (WGS) entry which is preliminary data.</text>
</comment>
<dbReference type="GO" id="GO:0005643">
    <property type="term" value="C:nuclear pore"/>
    <property type="evidence" value="ECO:0007669"/>
    <property type="project" value="InterPro"/>
</dbReference>
<dbReference type="InterPro" id="IPR043159">
    <property type="entry name" value="Lectin_gal-bd_sf"/>
</dbReference>
<dbReference type="InterPro" id="IPR017853">
    <property type="entry name" value="GH"/>
</dbReference>
<evidence type="ECO:0000256" key="6">
    <source>
        <dbReference type="ARBA" id="ARBA00023295"/>
    </source>
</evidence>
<dbReference type="SUPFAM" id="SSF49785">
    <property type="entry name" value="Galactose-binding domain-like"/>
    <property type="match status" value="2"/>
</dbReference>
<dbReference type="InterPro" id="IPR018783">
    <property type="entry name" value="TF_ENY2"/>
</dbReference>
<dbReference type="GO" id="GO:0003713">
    <property type="term" value="F:transcription coactivator activity"/>
    <property type="evidence" value="ECO:0007669"/>
    <property type="project" value="InterPro"/>
</dbReference>
<dbReference type="InterPro" id="IPR019801">
    <property type="entry name" value="Glyco_hydro_35_CS"/>
</dbReference>
<dbReference type="PANTHER" id="PTHR23421">
    <property type="entry name" value="BETA-GALACTOSIDASE RELATED"/>
    <property type="match status" value="1"/>
</dbReference>
<dbReference type="Gene3D" id="1.10.246.140">
    <property type="match status" value="1"/>
</dbReference>
<evidence type="ECO:0000256" key="3">
    <source>
        <dbReference type="ARBA" id="ARBA00012756"/>
    </source>
</evidence>
<dbReference type="GO" id="GO:0030246">
    <property type="term" value="F:carbohydrate binding"/>
    <property type="evidence" value="ECO:0007669"/>
    <property type="project" value="InterPro"/>
</dbReference>
<evidence type="ECO:0000256" key="7">
    <source>
        <dbReference type="RuleBase" id="RU000675"/>
    </source>
</evidence>
<feature type="signal peptide" evidence="10">
    <location>
        <begin position="1"/>
        <end position="25"/>
    </location>
</feature>
<keyword evidence="13" id="KW-1185">Reference proteome</keyword>
<evidence type="ECO:0000256" key="8">
    <source>
        <dbReference type="RuleBase" id="RU003679"/>
    </source>
</evidence>
<evidence type="ECO:0000256" key="10">
    <source>
        <dbReference type="SAM" id="SignalP"/>
    </source>
</evidence>
<dbReference type="PRINTS" id="PR00742">
    <property type="entry name" value="GLHYDRLASE35"/>
</dbReference>
<dbReference type="Gene3D" id="3.20.20.80">
    <property type="entry name" value="Glycosidases"/>
    <property type="match status" value="1"/>
</dbReference>
<reference evidence="12" key="1">
    <citation type="submission" date="2022-11" db="EMBL/GenBank/DDBJ databases">
        <authorList>
            <person name="Hyden B.L."/>
            <person name="Feng K."/>
            <person name="Yates T."/>
            <person name="Jawdy S."/>
            <person name="Smart L.B."/>
            <person name="Muchero W."/>
        </authorList>
    </citation>
    <scope>NUCLEOTIDE SEQUENCE</scope>
    <source>
        <tissue evidence="12">Shoot tip</tissue>
    </source>
</reference>
<evidence type="ECO:0000256" key="1">
    <source>
        <dbReference type="ARBA" id="ARBA00001412"/>
    </source>
</evidence>
<dbReference type="FunFam" id="3.20.20.80:FF:000006">
    <property type="entry name" value="Beta-galactosidase"/>
    <property type="match status" value="1"/>
</dbReference>
<dbReference type="Proteomes" id="UP001151532">
    <property type="component" value="Chromosome 7"/>
</dbReference>
<dbReference type="InterPro" id="IPR048913">
    <property type="entry name" value="BetaGal_gal-bd"/>
</dbReference>
<dbReference type="GO" id="GO:0000124">
    <property type="term" value="C:SAGA complex"/>
    <property type="evidence" value="ECO:0007669"/>
    <property type="project" value="InterPro"/>
</dbReference>
<dbReference type="PROSITE" id="PS50228">
    <property type="entry name" value="SUEL_LECTIN"/>
    <property type="match status" value="1"/>
</dbReference>
<keyword evidence="6 7" id="KW-0326">Glycosidase</keyword>
<dbReference type="GO" id="GO:0004565">
    <property type="term" value="F:beta-galactosidase activity"/>
    <property type="evidence" value="ECO:0007669"/>
    <property type="project" value="UniProtKB-EC"/>
</dbReference>
<dbReference type="Pfam" id="PF02140">
    <property type="entry name" value="SUEL_Lectin"/>
    <property type="match status" value="1"/>
</dbReference>
<evidence type="ECO:0000256" key="2">
    <source>
        <dbReference type="ARBA" id="ARBA00009809"/>
    </source>
</evidence>
<keyword evidence="4 10" id="KW-0732">Signal</keyword>
<dbReference type="EC" id="3.2.1.23" evidence="3 7"/>
<dbReference type="InterPro" id="IPR041392">
    <property type="entry name" value="GHD"/>
</dbReference>
<dbReference type="InterPro" id="IPR008979">
    <property type="entry name" value="Galactose-bd-like_sf"/>
</dbReference>
<evidence type="ECO:0000256" key="9">
    <source>
        <dbReference type="SAM" id="MobiDB-lite"/>
    </source>
</evidence>